<dbReference type="AlphaFoldDB" id="A0AAW3TQJ8"/>
<reference evidence="2 3" key="1">
    <citation type="submission" date="2020-08" db="EMBL/GenBank/DDBJ databases">
        <title>Genomic Encyclopedia of Type Strains, Phase IV (KMG-IV): sequencing the most valuable type-strain genomes for metagenomic binning, comparative biology and taxonomic classification.</title>
        <authorList>
            <person name="Goeker M."/>
        </authorList>
    </citation>
    <scope>NUCLEOTIDE SEQUENCE [LARGE SCALE GENOMIC DNA]</scope>
    <source>
        <strain evidence="2 3">DSM 15581</strain>
    </source>
</reference>
<evidence type="ECO:0000256" key="1">
    <source>
        <dbReference type="SAM" id="MobiDB-lite"/>
    </source>
</evidence>
<proteinExistence type="predicted"/>
<evidence type="ECO:0000313" key="3">
    <source>
        <dbReference type="Proteomes" id="UP000528945"/>
    </source>
</evidence>
<evidence type="ECO:0000313" key="2">
    <source>
        <dbReference type="EMBL" id="MBB3874826.1"/>
    </source>
</evidence>
<gene>
    <name evidence="2" type="ORF">GGR47_001042</name>
</gene>
<dbReference type="EMBL" id="JACIDB010000001">
    <property type="protein sequence ID" value="MBB3874826.1"/>
    <property type="molecule type" value="Genomic_DNA"/>
</dbReference>
<sequence>MFASSSPLNRRLLGGINPVVPDDGTENNPALMRSQMPGMMFRGFEGAAPVPRADTIGAADRSLAMPPPDLTAINPDLTNATVQKPGFFKHGGLGEKILGGVGEFALRYSASQGNPFAMATIQNRLSRQRAQDEAVRQDQLRQQDRQWQIEDRDAMLNKPQFFNAGNDRVRYDPTTGQSEVVYDAPEDYQTYASTLGLNPGDAGYDNAVQDYVLRGSGPTAQKAKLGLEGVRQDNRLQLRGTPTYLQAHPAPPRPRASAGPRAPSTMGGVVAPILAKMAQGQPLSAGEQQALSTYQAGRGGHRGGGGGRSGGGSMPTVRTPAEARALPPGTRFRTPDGREMVR</sequence>
<comment type="caution">
    <text evidence="2">The sequence shown here is derived from an EMBL/GenBank/DDBJ whole genome shotgun (WGS) entry which is preliminary data.</text>
</comment>
<keyword evidence="3" id="KW-1185">Reference proteome</keyword>
<feature type="region of interest" description="Disordered" evidence="1">
    <location>
        <begin position="244"/>
        <end position="265"/>
    </location>
</feature>
<feature type="compositionally biased region" description="Basic and acidic residues" evidence="1">
    <location>
        <begin position="333"/>
        <end position="342"/>
    </location>
</feature>
<feature type="compositionally biased region" description="Gly residues" evidence="1">
    <location>
        <begin position="302"/>
        <end position="313"/>
    </location>
</feature>
<accession>A0AAW3TQJ8</accession>
<organism evidence="2 3">
    <name type="scientific">Sphingomonas aquatilis</name>
    <dbReference type="NCBI Taxonomy" id="93063"/>
    <lineage>
        <taxon>Bacteria</taxon>
        <taxon>Pseudomonadati</taxon>
        <taxon>Pseudomonadota</taxon>
        <taxon>Alphaproteobacteria</taxon>
        <taxon>Sphingomonadales</taxon>
        <taxon>Sphingomonadaceae</taxon>
        <taxon>Sphingomonas</taxon>
    </lineage>
</organism>
<protein>
    <submittedName>
        <fullName evidence="2">Uncharacterized protein</fullName>
    </submittedName>
</protein>
<feature type="region of interest" description="Disordered" evidence="1">
    <location>
        <begin position="295"/>
        <end position="342"/>
    </location>
</feature>
<name>A0AAW3TQJ8_9SPHN</name>
<dbReference type="Proteomes" id="UP000528945">
    <property type="component" value="Unassembled WGS sequence"/>
</dbReference>